<organism evidence="4 5">
    <name type="scientific">Pseudonocardia eucalypti</name>
    <dbReference type="NCBI Taxonomy" id="648755"/>
    <lineage>
        <taxon>Bacteria</taxon>
        <taxon>Bacillati</taxon>
        <taxon>Actinomycetota</taxon>
        <taxon>Actinomycetes</taxon>
        <taxon>Pseudonocardiales</taxon>
        <taxon>Pseudonocardiaceae</taxon>
        <taxon>Pseudonocardia</taxon>
    </lineage>
</organism>
<dbReference type="Gene3D" id="3.40.50.10320">
    <property type="entry name" value="LmbE-like"/>
    <property type="match status" value="1"/>
</dbReference>
<gene>
    <name evidence="4" type="ORF">GCM10023321_17490</name>
</gene>
<dbReference type="InterPro" id="IPR003737">
    <property type="entry name" value="GlcNAc_PI_deacetylase-related"/>
</dbReference>
<dbReference type="PANTHER" id="PTHR12993:SF11">
    <property type="entry name" value="N-ACETYLGLUCOSAMINYL-PHOSPHATIDYLINOSITOL DE-N-ACETYLASE"/>
    <property type="match status" value="1"/>
</dbReference>
<evidence type="ECO:0000259" key="3">
    <source>
        <dbReference type="Pfam" id="PF06452"/>
    </source>
</evidence>
<dbReference type="Gene3D" id="2.60.40.1190">
    <property type="match status" value="1"/>
</dbReference>
<feature type="chain" id="PRO_5046966984" description="Carbohydrate-binding domain-containing protein" evidence="2">
    <location>
        <begin position="22"/>
        <end position="805"/>
    </location>
</feature>
<dbReference type="EMBL" id="BAABJP010000007">
    <property type="protein sequence ID" value="GAA5151080.1"/>
    <property type="molecule type" value="Genomic_DNA"/>
</dbReference>
<evidence type="ECO:0000313" key="5">
    <source>
        <dbReference type="Proteomes" id="UP001428817"/>
    </source>
</evidence>
<evidence type="ECO:0000313" key="4">
    <source>
        <dbReference type="EMBL" id="GAA5151080.1"/>
    </source>
</evidence>
<dbReference type="SUPFAM" id="SSF102588">
    <property type="entry name" value="LmbE-like"/>
    <property type="match status" value="1"/>
</dbReference>
<dbReference type="Pfam" id="PF06452">
    <property type="entry name" value="CBM9_1"/>
    <property type="match status" value="1"/>
</dbReference>
<dbReference type="PROSITE" id="PS51257">
    <property type="entry name" value="PROKAR_LIPOPROTEIN"/>
    <property type="match status" value="1"/>
</dbReference>
<dbReference type="CDD" id="cd09619">
    <property type="entry name" value="CBM9_like_4"/>
    <property type="match status" value="1"/>
</dbReference>
<reference evidence="5" key="1">
    <citation type="journal article" date="2019" name="Int. J. Syst. Evol. Microbiol.">
        <title>The Global Catalogue of Microorganisms (GCM) 10K type strain sequencing project: providing services to taxonomists for standard genome sequencing and annotation.</title>
        <authorList>
            <consortium name="The Broad Institute Genomics Platform"/>
            <consortium name="The Broad Institute Genome Sequencing Center for Infectious Disease"/>
            <person name="Wu L."/>
            <person name="Ma J."/>
        </authorList>
    </citation>
    <scope>NUCLEOTIDE SEQUENCE [LARGE SCALE GENOMIC DNA]</scope>
    <source>
        <strain evidence="5">JCM 18303</strain>
    </source>
</reference>
<evidence type="ECO:0000256" key="1">
    <source>
        <dbReference type="ARBA" id="ARBA00022833"/>
    </source>
</evidence>
<feature type="signal peptide" evidence="2">
    <location>
        <begin position="1"/>
        <end position="21"/>
    </location>
</feature>
<comment type="caution">
    <text evidence="4">The sequence shown here is derived from an EMBL/GenBank/DDBJ whole genome shotgun (WGS) entry which is preliminary data.</text>
</comment>
<dbReference type="InterPro" id="IPR010502">
    <property type="entry name" value="Carb-bd_dom_fam9"/>
</dbReference>
<dbReference type="SUPFAM" id="SSF49344">
    <property type="entry name" value="CBD9-like"/>
    <property type="match status" value="1"/>
</dbReference>
<name>A0ABP9PYC3_9PSEU</name>
<feature type="domain" description="Carbohydrate-binding" evidence="3">
    <location>
        <begin position="475"/>
        <end position="671"/>
    </location>
</feature>
<protein>
    <recommendedName>
        <fullName evidence="3">Carbohydrate-binding domain-containing protein</fullName>
    </recommendedName>
</protein>
<dbReference type="Proteomes" id="UP001428817">
    <property type="component" value="Unassembled WGS sequence"/>
</dbReference>
<keyword evidence="1" id="KW-0862">Zinc</keyword>
<sequence>MGRAVAALTVLTGLAVLAGCAGPTLEPPPEGTSAGESVKLDALFIGAHPDDEASLLSTFGQWKQAGARNGVLTITRGEGGGNAVGHEEGPALGMIREGEERAAVGLAGVGEVLNLDKVDFFYTVSSALTGQVWDERDTLERVVRIVRQTRPNVLVTMDPAPSPGNHGNHQLAARLAVQAYFAAADPAAFPEQITGEGLKPYAPAKILRNGLAGSDSATPTGPGCASAVIPAGPNQQVFGVWSGASAPDGRTWAAVERDAQRRYVTQGWAVLPDVPSDPARLGCDWFTQLHSRVPYPAPGTPAAALPAAILTGTGPDVPRTPGAWVPPDRTIEVAQQRLPQVAEFDRWAERAGMPWLRGSVPPVLTVPSGGSREVAMTVTNRSDVVQSGTVTVAPPAGFAVDAREKPFAAIAPGTSTAVPFTFTSTDPALPTANQGGDHPYQVSARTQTGLTAAERPALELVPATSVPAVPAAPVIDGVAAPGEYPGAPLDLSRRWEGDQPCDGPADCSGTARLSRSGETLNVFAEVHDSVRGAALAAADCKRHWRTDSLEIALDPSGTSENTATTMKLAVLPFTAGGPACAERDADNHQGPASQTAPGVRFASTPVPGGYTVEVAIPLSALPGPVDPARLGLNLLVYDSDTPDQTGQTRIGWSTWPGVQGDPYRWGVAALPGYQAPGGARAARPVIPSEALASRESPRSVEQALAVRMPLSGGPSTPPGASGWLTSADKDDNAVEARFASSGRGVLSVLLRDADGTAGSATTSVDGPGEHRLTVDLHRPLAADARAVAVWLAGPGNLVSQVALER</sequence>
<keyword evidence="2" id="KW-0732">Signal</keyword>
<proteinExistence type="predicted"/>
<dbReference type="InterPro" id="IPR024078">
    <property type="entry name" value="LmbE-like_dom_sf"/>
</dbReference>
<evidence type="ECO:0000256" key="2">
    <source>
        <dbReference type="SAM" id="SignalP"/>
    </source>
</evidence>
<dbReference type="RefSeq" id="WP_185064422.1">
    <property type="nucleotide sequence ID" value="NZ_BAABJP010000007.1"/>
</dbReference>
<dbReference type="Pfam" id="PF02585">
    <property type="entry name" value="PIG-L"/>
    <property type="match status" value="1"/>
</dbReference>
<dbReference type="PANTHER" id="PTHR12993">
    <property type="entry name" value="N-ACETYLGLUCOSAMINYL-PHOSPHATIDYLINOSITOL DE-N-ACETYLASE-RELATED"/>
    <property type="match status" value="1"/>
</dbReference>
<keyword evidence="5" id="KW-1185">Reference proteome</keyword>
<accession>A0ABP9PYC3</accession>